<dbReference type="InterPro" id="IPR011990">
    <property type="entry name" value="TPR-like_helical_dom_sf"/>
</dbReference>
<dbReference type="GO" id="GO:0003677">
    <property type="term" value="F:DNA binding"/>
    <property type="evidence" value="ECO:0007669"/>
    <property type="project" value="UniProtKB-KW"/>
</dbReference>
<dbReference type="SMART" id="SM01043">
    <property type="entry name" value="BTAD"/>
    <property type="match status" value="1"/>
</dbReference>
<keyword evidence="3" id="KW-1133">Transmembrane helix</keyword>
<evidence type="ECO:0000256" key="1">
    <source>
        <dbReference type="ARBA" id="ARBA00005820"/>
    </source>
</evidence>
<name>A0A1H9SNZ5_9RHOB</name>
<organism evidence="6 7">
    <name type="scientific">Tranquillimonas rosea</name>
    <dbReference type="NCBI Taxonomy" id="641238"/>
    <lineage>
        <taxon>Bacteria</taxon>
        <taxon>Pseudomonadati</taxon>
        <taxon>Pseudomonadota</taxon>
        <taxon>Alphaproteobacteria</taxon>
        <taxon>Rhodobacterales</taxon>
        <taxon>Roseobacteraceae</taxon>
        <taxon>Tranquillimonas</taxon>
    </lineage>
</organism>
<accession>A0A1H9SNZ5</accession>
<sequence length="813" mass="85572">MDAPAITLLGAFGVTDGAGTPVRIETRKARALLAVLALADGRPVPRERLAGLLWSRGEMRQALASLSQALYSLRRALEPVVPGLLVTDGECVALDRSRLRIDVQAFERCAADGTEAALRRCLALYRDDLLDDLAIDTEEAYAEWRSSEAARLHDRAASAAAGLMELWEARPEAADAATIDRALRIDPYCEAAVRVRMRRLASAGRQAAALEQADRFARRLDDDLGTAPSTALTGLRDRIRSGDVRPPPRMGLRPVTRRSAWGLSAILTALVIAVAGWLLWPRAPAIPAEATRLLVRPFLAGPNVDPGFAEGFGDDLSTALVRRSGLTILSREAGRTVPEGNEGRMGAIHVLHGRLRRDDDAMVLNAWIVATGDGQEVWAERLSGDGGDPRALRDLAVARVADRIGLALGPVHAPRPLDLPAAAVAPYLSALGQVRAGSPEATARAVAALVPLSQAHPGAAEPAAALALAYERIAFGADDFARVAGLHRLEGYLRLKVLLARGGVPHPDLLAVRARLALRRLDFDAAEAAARRALAIEGAHVAALETLARTQALRGDTGAAVATALRAIGLAPGASARGYEALALARFAEGDLRAARAATVSALDLARGPSLDMLTLAAAIEGHDEDRGRGQTAFSALASAVESLPFAAWRVGRVAYDNPRAATWRRPTPAEAAATLGFADPKARASLLAGLVRAGGGAGAPSSLPQPLSAEALRALLFGQEVVGETSWTVQQPWSQLRTKEGALVQTGAFGPLPAGGDGTSRVLDGRLCDSWVWSGAELETCQLVFPGAGAGRYVIRGEIGLFPFTVAQGARP</sequence>
<proteinExistence type="inferred from homology"/>
<dbReference type="Gene3D" id="1.10.10.10">
    <property type="entry name" value="Winged helix-like DNA-binding domain superfamily/Winged helix DNA-binding domain"/>
    <property type="match status" value="1"/>
</dbReference>
<feature type="domain" description="OmpR/PhoB-type" evidence="4">
    <location>
        <begin position="19"/>
        <end position="94"/>
    </location>
</feature>
<dbReference type="OrthoDB" id="54411at2"/>
<dbReference type="SMART" id="SM00862">
    <property type="entry name" value="Trans_reg_C"/>
    <property type="match status" value="1"/>
</dbReference>
<dbReference type="Pfam" id="PF03704">
    <property type="entry name" value="BTAD"/>
    <property type="match status" value="1"/>
</dbReference>
<evidence type="ECO:0000256" key="2">
    <source>
        <dbReference type="ARBA" id="ARBA00023125"/>
    </source>
</evidence>
<dbReference type="GO" id="GO:0006355">
    <property type="term" value="P:regulation of DNA-templated transcription"/>
    <property type="evidence" value="ECO:0007669"/>
    <property type="project" value="InterPro"/>
</dbReference>
<feature type="transmembrane region" description="Helical" evidence="3">
    <location>
        <begin position="259"/>
        <end position="280"/>
    </location>
</feature>
<evidence type="ECO:0000256" key="3">
    <source>
        <dbReference type="SAM" id="Phobius"/>
    </source>
</evidence>
<keyword evidence="7" id="KW-1185">Reference proteome</keyword>
<evidence type="ECO:0000259" key="5">
    <source>
        <dbReference type="SMART" id="SM01043"/>
    </source>
</evidence>
<dbReference type="STRING" id="641238.SAMN04490244_103315"/>
<comment type="similarity">
    <text evidence="1">Belongs to the AfsR/DnrI/RedD regulatory family.</text>
</comment>
<keyword evidence="3" id="KW-0472">Membrane</keyword>
<dbReference type="Proteomes" id="UP000198885">
    <property type="component" value="Unassembled WGS sequence"/>
</dbReference>
<evidence type="ECO:0000259" key="4">
    <source>
        <dbReference type="SMART" id="SM00862"/>
    </source>
</evidence>
<dbReference type="InterPro" id="IPR036388">
    <property type="entry name" value="WH-like_DNA-bd_sf"/>
</dbReference>
<dbReference type="SUPFAM" id="SSF46894">
    <property type="entry name" value="C-terminal effector domain of the bipartite response regulators"/>
    <property type="match status" value="1"/>
</dbReference>
<keyword evidence="2 6" id="KW-0238">DNA-binding</keyword>
<protein>
    <submittedName>
        <fullName evidence="6">DNA-binding transcriptional activator of the SARP family</fullName>
    </submittedName>
</protein>
<evidence type="ECO:0000313" key="6">
    <source>
        <dbReference type="EMBL" id="SER86730.1"/>
    </source>
</evidence>
<dbReference type="AlphaFoldDB" id="A0A1H9SNZ5"/>
<reference evidence="6 7" key="1">
    <citation type="submission" date="2016-10" db="EMBL/GenBank/DDBJ databases">
        <authorList>
            <person name="de Groot N.N."/>
        </authorList>
    </citation>
    <scope>NUCLEOTIDE SEQUENCE [LARGE SCALE GENOMIC DNA]</scope>
    <source>
        <strain evidence="6 7">DSM 23042</strain>
    </source>
</reference>
<dbReference type="InterPro" id="IPR051677">
    <property type="entry name" value="AfsR-DnrI-RedD_regulator"/>
</dbReference>
<dbReference type="InterPro" id="IPR001867">
    <property type="entry name" value="OmpR/PhoB-type_DNA-bd"/>
</dbReference>
<dbReference type="PANTHER" id="PTHR35807">
    <property type="entry name" value="TRANSCRIPTIONAL REGULATOR REDD-RELATED"/>
    <property type="match status" value="1"/>
</dbReference>
<dbReference type="GO" id="GO:0000160">
    <property type="term" value="P:phosphorelay signal transduction system"/>
    <property type="evidence" value="ECO:0007669"/>
    <property type="project" value="InterPro"/>
</dbReference>
<evidence type="ECO:0000313" key="7">
    <source>
        <dbReference type="Proteomes" id="UP000198885"/>
    </source>
</evidence>
<dbReference type="SUPFAM" id="SSF48452">
    <property type="entry name" value="TPR-like"/>
    <property type="match status" value="2"/>
</dbReference>
<keyword evidence="3" id="KW-0812">Transmembrane</keyword>
<dbReference type="Gene3D" id="1.25.40.10">
    <property type="entry name" value="Tetratricopeptide repeat domain"/>
    <property type="match status" value="2"/>
</dbReference>
<dbReference type="EMBL" id="FOGU01000003">
    <property type="protein sequence ID" value="SER86730.1"/>
    <property type="molecule type" value="Genomic_DNA"/>
</dbReference>
<dbReference type="InterPro" id="IPR016032">
    <property type="entry name" value="Sig_transdc_resp-reg_C-effctor"/>
</dbReference>
<dbReference type="RefSeq" id="WP_092690631.1">
    <property type="nucleotide sequence ID" value="NZ_FOGU01000003.1"/>
</dbReference>
<feature type="domain" description="Bacterial transcriptional activator" evidence="5">
    <location>
        <begin position="101"/>
        <end position="240"/>
    </location>
</feature>
<dbReference type="InterPro" id="IPR005158">
    <property type="entry name" value="BTAD"/>
</dbReference>
<gene>
    <name evidence="6" type="ORF">SAMN04490244_103315</name>
</gene>